<dbReference type="GO" id="GO:0010181">
    <property type="term" value="F:FMN binding"/>
    <property type="evidence" value="ECO:0007669"/>
    <property type="project" value="InterPro"/>
</dbReference>
<sequence>MEFDVKNLNETQIYKLMISTIVPRPIAWVSTVSKNGIFNIAPFSFYMGISSSPPLIAISIGKKDDDRKKDTWKNIEEVGDFVINIVTYDLVEKMNITASPFDESIDEFKEANLTPIKSDLVNSPRIAESPINIECKKFMILEIADMGLIFGEILKFHIKDQLLNEKGYVDNKKLKVVGRLGGADYCLVDESNIFNLIRPDLKKR</sequence>
<accession>C4FJW9</accession>
<comment type="cofactor">
    <cofactor evidence="1">
        <name>FMN</name>
        <dbReference type="ChEBI" id="CHEBI:58210"/>
    </cofactor>
</comment>
<dbReference type="SMART" id="SM00903">
    <property type="entry name" value="Flavin_Reduct"/>
    <property type="match status" value="1"/>
</dbReference>
<comment type="similarity">
    <text evidence="4">Belongs to the flavoredoxin family.</text>
</comment>
<proteinExistence type="inferred from homology"/>
<organism evidence="6 7">
    <name type="scientific">Sulfurihydrogenibium yellowstonense SS-5</name>
    <dbReference type="NCBI Taxonomy" id="432331"/>
    <lineage>
        <taxon>Bacteria</taxon>
        <taxon>Pseudomonadati</taxon>
        <taxon>Aquificota</taxon>
        <taxon>Aquificia</taxon>
        <taxon>Aquificales</taxon>
        <taxon>Hydrogenothermaceae</taxon>
        <taxon>Sulfurihydrogenibium</taxon>
    </lineage>
</organism>
<dbReference type="Gene3D" id="2.30.110.10">
    <property type="entry name" value="Electron Transport, Fmn-binding Protein, Chain A"/>
    <property type="match status" value="1"/>
</dbReference>
<reference evidence="6 7" key="1">
    <citation type="submission" date="2009-04" db="EMBL/GenBank/DDBJ databases">
        <authorList>
            <person name="Reysenbach A.-L."/>
            <person name="Heidelberg J.F."/>
            <person name="Nelson W.C."/>
        </authorList>
    </citation>
    <scope>NUCLEOTIDE SEQUENCE [LARGE SCALE GENOMIC DNA]</scope>
    <source>
        <strain evidence="6 7">SS-5</strain>
    </source>
</reference>
<dbReference type="InterPro" id="IPR002563">
    <property type="entry name" value="Flavin_Rdtase-like_dom"/>
</dbReference>
<dbReference type="RefSeq" id="WP_007546766.1">
    <property type="nucleotide sequence ID" value="NZ_ABZS01000071.1"/>
</dbReference>
<keyword evidence="3" id="KW-0288">FMN</keyword>
<dbReference type="GO" id="GO:0016646">
    <property type="term" value="F:oxidoreductase activity, acting on the CH-NH group of donors, NAD or NADP as acceptor"/>
    <property type="evidence" value="ECO:0007669"/>
    <property type="project" value="UniProtKB-ARBA"/>
</dbReference>
<comment type="caution">
    <text evidence="6">The sequence shown here is derived from an EMBL/GenBank/DDBJ whole genome shotgun (WGS) entry which is preliminary data.</text>
</comment>
<evidence type="ECO:0000256" key="3">
    <source>
        <dbReference type="ARBA" id="ARBA00022643"/>
    </source>
</evidence>
<gene>
    <name evidence="6" type="ORF">SULYE_0869</name>
</gene>
<dbReference type="InterPro" id="IPR012349">
    <property type="entry name" value="Split_barrel_FMN-bd"/>
</dbReference>
<evidence type="ECO:0000256" key="1">
    <source>
        <dbReference type="ARBA" id="ARBA00001917"/>
    </source>
</evidence>
<dbReference type="PANTHER" id="PTHR33798:SF5">
    <property type="entry name" value="FLAVIN REDUCTASE LIKE DOMAIN-CONTAINING PROTEIN"/>
    <property type="match status" value="1"/>
</dbReference>
<evidence type="ECO:0000256" key="4">
    <source>
        <dbReference type="ARBA" id="ARBA00038054"/>
    </source>
</evidence>
<dbReference type="EMBL" id="ABZS01000071">
    <property type="protein sequence ID" value="EEP60626.1"/>
    <property type="molecule type" value="Genomic_DNA"/>
</dbReference>
<dbReference type="AlphaFoldDB" id="C4FJW9"/>
<name>C4FJW9_9AQUI</name>
<evidence type="ECO:0000313" key="7">
    <source>
        <dbReference type="Proteomes" id="UP000005540"/>
    </source>
</evidence>
<dbReference type="Proteomes" id="UP000005540">
    <property type="component" value="Unassembled WGS sequence"/>
</dbReference>
<dbReference type="OrthoDB" id="9794638at2"/>
<dbReference type="SUPFAM" id="SSF50475">
    <property type="entry name" value="FMN-binding split barrel"/>
    <property type="match status" value="1"/>
</dbReference>
<dbReference type="PANTHER" id="PTHR33798">
    <property type="entry name" value="FLAVOPROTEIN OXYGENASE"/>
    <property type="match status" value="1"/>
</dbReference>
<keyword evidence="2" id="KW-0285">Flavoprotein</keyword>
<dbReference type="Pfam" id="PF01613">
    <property type="entry name" value="Flavin_Reduct"/>
    <property type="match status" value="1"/>
</dbReference>
<evidence type="ECO:0000259" key="5">
    <source>
        <dbReference type="SMART" id="SM00903"/>
    </source>
</evidence>
<feature type="domain" description="Flavin reductase like" evidence="5">
    <location>
        <begin position="19"/>
        <end position="170"/>
    </location>
</feature>
<protein>
    <submittedName>
        <fullName evidence="6">Conserved protein/domain typically associated with flavoprotein oxygenase, Dim6/ntab family</fullName>
    </submittedName>
</protein>
<evidence type="ECO:0000256" key="2">
    <source>
        <dbReference type="ARBA" id="ARBA00022630"/>
    </source>
</evidence>
<keyword evidence="7" id="KW-1185">Reference proteome</keyword>
<evidence type="ECO:0000313" key="6">
    <source>
        <dbReference type="EMBL" id="EEP60626.1"/>
    </source>
</evidence>